<comment type="subcellular location">
    <subcellularLocation>
        <location evidence="1">Cell inner membrane</location>
        <topology evidence="1">Peripheral membrane protein</topology>
    </subcellularLocation>
</comment>
<dbReference type="EMBL" id="PIDR01001018">
    <property type="protein sequence ID" value="PLO64508.1"/>
    <property type="molecule type" value="Genomic_DNA"/>
</dbReference>
<dbReference type="SMART" id="SM00382">
    <property type="entry name" value="AAA"/>
    <property type="match status" value="1"/>
</dbReference>
<gene>
    <name evidence="16" type="ORF">CWN49_25275</name>
</gene>
<evidence type="ECO:0000256" key="8">
    <source>
        <dbReference type="ARBA" id="ARBA00022967"/>
    </source>
</evidence>
<evidence type="ECO:0000256" key="9">
    <source>
        <dbReference type="ARBA" id="ARBA00023136"/>
    </source>
</evidence>
<evidence type="ECO:0000259" key="15">
    <source>
        <dbReference type="PROSITE" id="PS50893"/>
    </source>
</evidence>
<dbReference type="InterPro" id="IPR050319">
    <property type="entry name" value="ABC_transp_ATP-bind"/>
</dbReference>
<keyword evidence="5" id="KW-0997">Cell inner membrane</keyword>
<dbReference type="PANTHER" id="PTHR43776:SF15">
    <property type="entry name" value="GLUTATHIONE IMPORT ATP-BINDING PROTEIN GSIA"/>
    <property type="match status" value="1"/>
</dbReference>
<dbReference type="AlphaFoldDB" id="A0A2J5PF76"/>
<dbReference type="Gene3D" id="3.40.50.300">
    <property type="entry name" value="P-loop containing nucleotide triphosphate hydrolases"/>
    <property type="match status" value="1"/>
</dbReference>
<evidence type="ECO:0000256" key="7">
    <source>
        <dbReference type="ARBA" id="ARBA00022840"/>
    </source>
</evidence>
<dbReference type="Proteomes" id="UP000234667">
    <property type="component" value="Unassembled WGS sequence"/>
</dbReference>
<comment type="subunit">
    <text evidence="2">The complex is composed of two ATP-binding proteins (GsiA), two transmembrane proteins (GsiC and GsiD) and a solute-binding protein (GsiB).</text>
</comment>
<feature type="domain" description="ABC transporter" evidence="15">
    <location>
        <begin position="1"/>
        <end position="215"/>
    </location>
</feature>
<organism evidence="16 17">
    <name type="scientific">Klebsiella michiganensis</name>
    <dbReference type="NCBI Taxonomy" id="1134687"/>
    <lineage>
        <taxon>Bacteria</taxon>
        <taxon>Pseudomonadati</taxon>
        <taxon>Pseudomonadota</taxon>
        <taxon>Gammaproteobacteria</taxon>
        <taxon>Enterobacterales</taxon>
        <taxon>Enterobacteriaceae</taxon>
        <taxon>Klebsiella/Raoultella group</taxon>
        <taxon>Klebsiella</taxon>
    </lineage>
</organism>
<keyword evidence="8" id="KW-1278">Translocase</keyword>
<dbReference type="CDD" id="cd03257">
    <property type="entry name" value="ABC_NikE_OppD_transporters"/>
    <property type="match status" value="1"/>
</dbReference>
<accession>A0A2J5PF76</accession>
<proteinExistence type="inferred from homology"/>
<evidence type="ECO:0000256" key="13">
    <source>
        <dbReference type="ARBA" id="ARBA00041187"/>
    </source>
</evidence>
<comment type="similarity">
    <text evidence="11">Belongs to the ABC transporter superfamily. Glutathione importer (TC 3.A.1.5.11) family.</text>
</comment>
<evidence type="ECO:0000256" key="3">
    <source>
        <dbReference type="ARBA" id="ARBA00022448"/>
    </source>
</evidence>
<evidence type="ECO:0000256" key="12">
    <source>
        <dbReference type="ARBA" id="ARBA00039050"/>
    </source>
</evidence>
<dbReference type="GO" id="GO:0005524">
    <property type="term" value="F:ATP binding"/>
    <property type="evidence" value="ECO:0007669"/>
    <property type="project" value="UniProtKB-KW"/>
</dbReference>
<dbReference type="PROSITE" id="PS00211">
    <property type="entry name" value="ABC_TRANSPORTER_1"/>
    <property type="match status" value="1"/>
</dbReference>
<keyword evidence="7 16" id="KW-0067">ATP-binding</keyword>
<protein>
    <recommendedName>
        <fullName evidence="13">Glutathione import ATP-binding protein GsiA</fullName>
        <ecNumber evidence="12">7.4.2.10</ecNumber>
    </recommendedName>
</protein>
<comment type="catalytic activity">
    <reaction evidence="14">
        <text>glutathione(out) + ATP + H2O = glutathione(in) + ADP + phosphate + H(+)</text>
        <dbReference type="Rhea" id="RHEA:29791"/>
        <dbReference type="ChEBI" id="CHEBI:15377"/>
        <dbReference type="ChEBI" id="CHEBI:15378"/>
        <dbReference type="ChEBI" id="CHEBI:30616"/>
        <dbReference type="ChEBI" id="CHEBI:43474"/>
        <dbReference type="ChEBI" id="CHEBI:57925"/>
        <dbReference type="ChEBI" id="CHEBI:456216"/>
        <dbReference type="EC" id="7.4.2.10"/>
    </reaction>
</comment>
<dbReference type="GO" id="GO:0016887">
    <property type="term" value="F:ATP hydrolysis activity"/>
    <property type="evidence" value="ECO:0007669"/>
    <property type="project" value="InterPro"/>
</dbReference>
<reference evidence="16 17" key="2">
    <citation type="submission" date="2018-01" db="EMBL/GenBank/DDBJ databases">
        <title>Genomic study of Klebsiella pneumoniae.</title>
        <authorList>
            <person name="Yang Y."/>
            <person name="Bicalho R."/>
        </authorList>
    </citation>
    <scope>NUCLEOTIDE SEQUENCE [LARGE SCALE GENOMIC DNA]</scope>
    <source>
        <strain evidence="16 17">A10</strain>
    </source>
</reference>
<dbReference type="PROSITE" id="PS50893">
    <property type="entry name" value="ABC_TRANSPORTER_2"/>
    <property type="match status" value="1"/>
</dbReference>
<keyword evidence="4" id="KW-1003">Cell membrane</keyword>
<evidence type="ECO:0000256" key="10">
    <source>
        <dbReference type="ARBA" id="ARBA00037530"/>
    </source>
</evidence>
<keyword evidence="9" id="KW-0472">Membrane</keyword>
<dbReference type="SUPFAM" id="SSF52540">
    <property type="entry name" value="P-loop containing nucleoside triphosphate hydrolases"/>
    <property type="match status" value="1"/>
</dbReference>
<keyword evidence="3" id="KW-0813">Transport</keyword>
<evidence type="ECO:0000256" key="2">
    <source>
        <dbReference type="ARBA" id="ARBA00011469"/>
    </source>
</evidence>
<dbReference type="InterPro" id="IPR017871">
    <property type="entry name" value="ABC_transporter-like_CS"/>
</dbReference>
<evidence type="ECO:0000256" key="11">
    <source>
        <dbReference type="ARBA" id="ARBA00038416"/>
    </source>
</evidence>
<evidence type="ECO:0000256" key="5">
    <source>
        <dbReference type="ARBA" id="ARBA00022519"/>
    </source>
</evidence>
<keyword evidence="6" id="KW-0547">Nucleotide-binding</keyword>
<name>A0A2J5PF76_9ENTR</name>
<dbReference type="InterPro" id="IPR003593">
    <property type="entry name" value="AAA+_ATPase"/>
</dbReference>
<dbReference type="InterPro" id="IPR027417">
    <property type="entry name" value="P-loop_NTPase"/>
</dbReference>
<dbReference type="Pfam" id="PF00005">
    <property type="entry name" value="ABC_tran"/>
    <property type="match status" value="1"/>
</dbReference>
<evidence type="ECO:0000256" key="6">
    <source>
        <dbReference type="ARBA" id="ARBA00022741"/>
    </source>
</evidence>
<evidence type="ECO:0000313" key="16">
    <source>
        <dbReference type="EMBL" id="PLO64508.1"/>
    </source>
</evidence>
<dbReference type="GO" id="GO:0055085">
    <property type="term" value="P:transmembrane transport"/>
    <property type="evidence" value="ECO:0007669"/>
    <property type="project" value="UniProtKB-ARBA"/>
</dbReference>
<dbReference type="GO" id="GO:0005886">
    <property type="term" value="C:plasma membrane"/>
    <property type="evidence" value="ECO:0007669"/>
    <property type="project" value="UniProtKB-SubCell"/>
</dbReference>
<sequence>MSAASFAVDAGETFSLIGASGCGKSTILRVLAGLQRDWRGRVELFDKAITPGARFQGELRRNVQMVFQDPYASLHPNHTLWRTLAEPLKIHAIGEIEQRVSTALQEVGLPADAARRYPHQLSGGQRQRVAIARALLLRPKILLLDEPTSALDMSVQAEILNLLNRLKQEYGMTYLLVSHDADVIAHMSDRAAFMAEGVIQRFFNREALVNGEHRIG</sequence>
<dbReference type="PANTHER" id="PTHR43776">
    <property type="entry name" value="TRANSPORT ATP-BINDING PROTEIN"/>
    <property type="match status" value="1"/>
</dbReference>
<evidence type="ECO:0000313" key="17">
    <source>
        <dbReference type="Proteomes" id="UP000234667"/>
    </source>
</evidence>
<evidence type="ECO:0000256" key="1">
    <source>
        <dbReference type="ARBA" id="ARBA00004417"/>
    </source>
</evidence>
<dbReference type="InterPro" id="IPR003439">
    <property type="entry name" value="ABC_transporter-like_ATP-bd"/>
</dbReference>
<comment type="caution">
    <text evidence="16">The sequence shown here is derived from an EMBL/GenBank/DDBJ whole genome shotgun (WGS) entry which is preliminary data.</text>
</comment>
<reference evidence="16 17" key="1">
    <citation type="submission" date="2017-11" db="EMBL/GenBank/DDBJ databases">
        <authorList>
            <person name="Han C.G."/>
        </authorList>
    </citation>
    <scope>NUCLEOTIDE SEQUENCE [LARGE SCALE GENOMIC DNA]</scope>
    <source>
        <strain evidence="16 17">A10</strain>
    </source>
</reference>
<evidence type="ECO:0000256" key="14">
    <source>
        <dbReference type="ARBA" id="ARBA00047640"/>
    </source>
</evidence>
<dbReference type="EC" id="7.4.2.10" evidence="12"/>
<evidence type="ECO:0000256" key="4">
    <source>
        <dbReference type="ARBA" id="ARBA00022475"/>
    </source>
</evidence>
<comment type="function">
    <text evidence="10">Part of the ABC transporter complex GsiABCD involved in glutathione import. Responsible for energy coupling to the transport system.</text>
</comment>